<proteinExistence type="predicted"/>
<gene>
    <name evidence="2" type="ORF">ENR64_29070</name>
</gene>
<dbReference type="AlphaFoldDB" id="A0A7C3KIZ7"/>
<keyword evidence="1" id="KW-0472">Membrane</keyword>
<dbReference type="EMBL" id="DSRU01000439">
    <property type="protein sequence ID" value="HFN01724.1"/>
    <property type="molecule type" value="Genomic_DNA"/>
</dbReference>
<organism evidence="2">
    <name type="scientific">Oscillatoriales cyanobacterium SpSt-418</name>
    <dbReference type="NCBI Taxonomy" id="2282169"/>
    <lineage>
        <taxon>Bacteria</taxon>
        <taxon>Bacillati</taxon>
        <taxon>Cyanobacteriota</taxon>
        <taxon>Cyanophyceae</taxon>
        <taxon>Oscillatoriophycideae</taxon>
        <taxon>Oscillatoriales</taxon>
    </lineage>
</organism>
<keyword evidence="1" id="KW-1133">Transmembrane helix</keyword>
<protein>
    <submittedName>
        <fullName evidence="2">Uncharacterized protein</fullName>
    </submittedName>
</protein>
<name>A0A7C3KIZ7_9CYAN</name>
<keyword evidence="1" id="KW-0812">Transmembrane</keyword>
<reference evidence="2" key="1">
    <citation type="journal article" date="2020" name="mSystems">
        <title>Genome- and Community-Level Interaction Insights into Carbon Utilization and Element Cycling Functions of Hydrothermarchaeota in Hydrothermal Sediment.</title>
        <authorList>
            <person name="Zhou Z."/>
            <person name="Liu Y."/>
            <person name="Xu W."/>
            <person name="Pan J."/>
            <person name="Luo Z.H."/>
            <person name="Li M."/>
        </authorList>
    </citation>
    <scope>NUCLEOTIDE SEQUENCE [LARGE SCALE GENOMIC DNA]</scope>
    <source>
        <strain evidence="2">SpSt-418</strain>
    </source>
</reference>
<accession>A0A7C3KIZ7</accession>
<evidence type="ECO:0000313" key="2">
    <source>
        <dbReference type="EMBL" id="HFN01724.1"/>
    </source>
</evidence>
<feature type="transmembrane region" description="Helical" evidence="1">
    <location>
        <begin position="25"/>
        <end position="42"/>
    </location>
</feature>
<sequence length="268" mass="29617">MNQSSKPHSATNQGVEINAANASKWLFLGFIFFLFTIPLLHYELIFPEPAIVLNEETSLVFQPYRRKNTPNVYLRTMQCDKIGEVKTQLLAIKAGATQLLWNASHKRDQPFPTNVSERKNLTVCTSAVLYQPGEQEGLMVPSLSFGYGEFFSPVKEEPVASSEARSNKWRMRGLGVKSKEKLIPIPDPDIAVNPQVGVIQIKGMPPGFRLGRGDQAVVVHAQAIGNSEAFGRMQSSDDVNIQSLEKAIAVSKKYPGLTFVVMTLAVPN</sequence>
<evidence type="ECO:0000256" key="1">
    <source>
        <dbReference type="SAM" id="Phobius"/>
    </source>
</evidence>
<comment type="caution">
    <text evidence="2">The sequence shown here is derived from an EMBL/GenBank/DDBJ whole genome shotgun (WGS) entry which is preliminary data.</text>
</comment>